<reference evidence="1 2" key="1">
    <citation type="submission" date="2023-09" db="EMBL/GenBank/DDBJ databases">
        <authorList>
            <person name="Rey-Velasco X."/>
        </authorList>
    </citation>
    <scope>NUCLEOTIDE SEQUENCE [LARGE SCALE GENOMIC DNA]</scope>
    <source>
        <strain evidence="1 2">F260</strain>
    </source>
</reference>
<gene>
    <name evidence="1" type="ORF">RM545_01350</name>
</gene>
<dbReference type="SUPFAM" id="SSF53756">
    <property type="entry name" value="UDP-Glycosyltransferase/glycogen phosphorylase"/>
    <property type="match status" value="1"/>
</dbReference>
<dbReference type="RefSeq" id="WP_311493471.1">
    <property type="nucleotide sequence ID" value="NZ_JAVRHO010000002.1"/>
</dbReference>
<keyword evidence="2" id="KW-1185">Reference proteome</keyword>
<comment type="caution">
    <text evidence="1">The sequence shown here is derived from an EMBL/GenBank/DDBJ whole genome shotgun (WGS) entry which is preliminary data.</text>
</comment>
<proteinExistence type="predicted"/>
<dbReference type="EMBL" id="JAVRHO010000002">
    <property type="protein sequence ID" value="MDT0645321.1"/>
    <property type="molecule type" value="Genomic_DNA"/>
</dbReference>
<dbReference type="Gene3D" id="3.40.50.12580">
    <property type="match status" value="1"/>
</dbReference>
<dbReference type="Proteomes" id="UP001245285">
    <property type="component" value="Unassembled WGS sequence"/>
</dbReference>
<dbReference type="InterPro" id="IPR043148">
    <property type="entry name" value="TagF_C"/>
</dbReference>
<protein>
    <submittedName>
        <fullName evidence="1">UDP-glycosyltransferase</fullName>
    </submittedName>
</protein>
<name>A0ABU3CG36_9FLAO</name>
<evidence type="ECO:0000313" key="2">
    <source>
        <dbReference type="Proteomes" id="UP001245285"/>
    </source>
</evidence>
<accession>A0ABU3CG36</accession>
<sequence>MRKKLEISERKSVFYQNCREVLDREKPDFIFCTNQRPVHAISPLTAAKDLGIPTSTFIFSWDNLPKATMVVESDFYFVWSDHMKQELLKYYPHITSEQILITGSPQFEHHYDKNLIKPRITFFEENNIDLYKDYICFSGDDITTSPDDAQYLQDVAESIKNLNKKRDIKLGILFRRCPVDFSDRYDKVLEKYKGIIVPVAPKWNKIGNNWNTVLPNPEDLGLQINTILHSKAVVNLGSSMVFDFAIFGKPCLFIAYNVDQKRVENWSVEKVYDFVHLRNIPTGNEVVWLKSKEDIGSQIETVLQNPEKTVAAAKNWFEKINFPPGAKASERIWMQINNIGKIKSSV</sequence>
<evidence type="ECO:0000313" key="1">
    <source>
        <dbReference type="EMBL" id="MDT0645321.1"/>
    </source>
</evidence>
<organism evidence="1 2">
    <name type="scientific">Autumnicola lenta</name>
    <dbReference type="NCBI Taxonomy" id="3075593"/>
    <lineage>
        <taxon>Bacteria</taxon>
        <taxon>Pseudomonadati</taxon>
        <taxon>Bacteroidota</taxon>
        <taxon>Flavobacteriia</taxon>
        <taxon>Flavobacteriales</taxon>
        <taxon>Flavobacteriaceae</taxon>
        <taxon>Autumnicola</taxon>
    </lineage>
</organism>